<feature type="region of interest" description="Disordered" evidence="1">
    <location>
        <begin position="117"/>
        <end position="140"/>
    </location>
</feature>
<feature type="region of interest" description="Disordered" evidence="1">
    <location>
        <begin position="1124"/>
        <end position="1147"/>
    </location>
</feature>
<feature type="region of interest" description="Disordered" evidence="1">
    <location>
        <begin position="1047"/>
        <end position="1072"/>
    </location>
</feature>
<organism evidence="2 3">
    <name type="scientific">Dryococelus australis</name>
    <dbReference type="NCBI Taxonomy" id="614101"/>
    <lineage>
        <taxon>Eukaryota</taxon>
        <taxon>Metazoa</taxon>
        <taxon>Ecdysozoa</taxon>
        <taxon>Arthropoda</taxon>
        <taxon>Hexapoda</taxon>
        <taxon>Insecta</taxon>
        <taxon>Pterygota</taxon>
        <taxon>Neoptera</taxon>
        <taxon>Polyneoptera</taxon>
        <taxon>Phasmatodea</taxon>
        <taxon>Verophasmatodea</taxon>
        <taxon>Anareolatae</taxon>
        <taxon>Phasmatidae</taxon>
        <taxon>Eurycanthinae</taxon>
        <taxon>Dryococelus</taxon>
    </lineage>
</organism>
<dbReference type="Proteomes" id="UP001159363">
    <property type="component" value="Chromosome 4"/>
</dbReference>
<accession>A0ABQ9HDK7</accession>
<comment type="caution">
    <text evidence="2">The sequence shown here is derived from an EMBL/GenBank/DDBJ whole genome shotgun (WGS) entry which is preliminary data.</text>
</comment>
<feature type="compositionally biased region" description="Basic and acidic residues" evidence="1">
    <location>
        <begin position="1166"/>
        <end position="1175"/>
    </location>
</feature>
<evidence type="ECO:0000256" key="1">
    <source>
        <dbReference type="SAM" id="MobiDB-lite"/>
    </source>
</evidence>
<reference evidence="2 3" key="1">
    <citation type="submission" date="2023-02" db="EMBL/GenBank/DDBJ databases">
        <title>LHISI_Scaffold_Assembly.</title>
        <authorList>
            <person name="Stuart O.P."/>
            <person name="Cleave R."/>
            <person name="Magrath M.J.L."/>
            <person name="Mikheyev A.S."/>
        </authorList>
    </citation>
    <scope>NUCLEOTIDE SEQUENCE [LARGE SCALE GENOMIC DNA]</scope>
    <source>
        <strain evidence="2">Daus_M_001</strain>
        <tissue evidence="2">Leg muscle</tissue>
    </source>
</reference>
<feature type="compositionally biased region" description="Polar residues" evidence="1">
    <location>
        <begin position="130"/>
        <end position="140"/>
    </location>
</feature>
<evidence type="ECO:0000313" key="2">
    <source>
        <dbReference type="EMBL" id="KAJ8882310.1"/>
    </source>
</evidence>
<name>A0ABQ9HDK7_9NEOP</name>
<protein>
    <submittedName>
        <fullName evidence="2">Uncharacterized protein</fullName>
    </submittedName>
</protein>
<dbReference type="EMBL" id="JARBHB010000005">
    <property type="protein sequence ID" value="KAJ8882310.1"/>
    <property type="molecule type" value="Genomic_DNA"/>
</dbReference>
<proteinExistence type="predicted"/>
<gene>
    <name evidence="2" type="ORF">PR048_014112</name>
</gene>
<evidence type="ECO:0000313" key="3">
    <source>
        <dbReference type="Proteomes" id="UP001159363"/>
    </source>
</evidence>
<feature type="region of interest" description="Disordered" evidence="1">
    <location>
        <begin position="1159"/>
        <end position="1201"/>
    </location>
</feature>
<feature type="compositionally biased region" description="Polar residues" evidence="1">
    <location>
        <begin position="1052"/>
        <end position="1062"/>
    </location>
</feature>
<sequence length="1351" mass="148861">MEQRLNTRKGIWEITEKASRPVVLSCTIPTCENSRMTPPTQGPVPRVSRSQSEGEYAHIKGTGMPFCLCVLVYPVVQQWVSTSCTKERRETNTACTALNGVVYRSFDVAPSFERRGFPRHTSSSASSPSTLHYSQPSSYSAPARRPYIYARLLDSGVIAVLYQASGGGHVNTRPPARRPYIYARLLDSGVIAVLYQASGGGHVNTRPPARRPYIYARLLDSGVIAVLYQASGGGHVNTRPPARRPYIYARLLDSGVIAVLYQASGGGHVNTRPPARRPYIYARLLDSGVIAVLYQASGGGHVNTRPPARRPYIYARLLDSGVIAVLYQASGGGHVNTRPPARRPYIYARLLDSGVIAVLYQASGGGHVNTRPPARRPYIYARLLDSGVIAVLYQASGGGHVNTRPPARRPYIYARLLDSGVIAVLYQASGGGHVNTRPPARRPYIYARLLDSGVIAVLYQASGGGHVNTRPPARRPYIYARLLDSGVIAVLYQASGGGHVNTRPPARRPYIYARLLDSGVIAVLYQASGGGHMWMYQFHDWLGEALETSLMSDWLLRAANCFLLAGLPDGELHSLVNIRASAVCSLAAATVLPHTWQYGIRYLFLCKFPIGSESSRAYLINCDPIAKEGAVVTQRLENSLPTKANRARLPAHEGILPDDAAGQRVFSGISRSSRPCITALLHRSTQTSLLHFRRSNPRDKIGCSQSQLVALASVQTCSPRKPISQEGWNRRILGWEGPILSSDEQLKTVNGEAGLFLLHTCCPISEERLSPLQLSFAPGHPPWRENFSLQVISNERHGTRTQTSSSRTEGGTAILAGVEANTRCGDMVYGGAVHHRRACIYRGPRTEYFLNFNNKSRQASIPGQVEGCCRYNPTERWRGQQEVFNQDLGLGERCQSAMVQDVRRCLSIRLGMRASPTTRLQPRRAGFEYRRGYPVFYMWETCARQWVLSGISCFPRPCIPAPVHTHLISPSSALKTSMSQHPRHPGGICLSRGSVIASSWRVAVAVEACARVLYHAHSRLESVSEHSTEHEGLLRGKTTSGFQLQAKDEVDQTSSSAHSPNIHSPMANTPVKVHMDNSDERSGFCANGMATLPHVPFPVPTLECNFANSVIKGTSLVEQACHPWSNPDLGPRERNGEPIKQSLGEEDGIAYSGRCRRAEGVSGRGRGKENARKEWLGGGGESWAGKAISLQPERREADTSGWEGRPGDIHFQFSQFMSAPCPNMMKAVEWRDRGERSGAPEPPDSLYLPLRRRHGGSSLRFWVVDYSIAALRVRRPKPILNDTCCRTWFSYKLPQGLVHETNIFALHLVHVVYLRRMFSTYVSLQSPHECCIAAVRLGDMSAVLQRCVWVT</sequence>
<keyword evidence="3" id="KW-1185">Reference proteome</keyword>